<evidence type="ECO:0000256" key="1">
    <source>
        <dbReference type="PROSITE-ProRule" id="PRU00520"/>
    </source>
</evidence>
<evidence type="ECO:0000313" key="4">
    <source>
        <dbReference type="EMBL" id="OGI92739.1"/>
    </source>
</evidence>
<comment type="caution">
    <text evidence="4">The sequence shown here is derived from an EMBL/GenBank/DDBJ whole genome shotgun (WGS) entry which is preliminary data.</text>
</comment>
<sequence length="91" mass="10248">MRRGIEIGIGGRALNKDSFSWIERIATELEIRGAVFTRPDGSIRVTAEGEEPALQEFARKIEKGNMFGTVENFFIKWEAAENRGFRVLVGC</sequence>
<name>A0A1F6XER1_9BACT</name>
<protein>
    <recommendedName>
        <fullName evidence="3">Acylphosphatase-like domain-containing protein</fullName>
    </recommendedName>
</protein>
<dbReference type="EMBL" id="MFVH01000001">
    <property type="protein sequence ID" value="OGI92739.1"/>
    <property type="molecule type" value="Genomic_DNA"/>
</dbReference>
<dbReference type="Proteomes" id="UP000179381">
    <property type="component" value="Unassembled WGS sequence"/>
</dbReference>
<accession>A0A1F6XER1</accession>
<evidence type="ECO:0000259" key="3">
    <source>
        <dbReference type="PROSITE" id="PS51160"/>
    </source>
</evidence>
<proteinExistence type="inferred from homology"/>
<reference evidence="4 5" key="1">
    <citation type="journal article" date="2016" name="Nat. Commun.">
        <title>Thousands of microbial genomes shed light on interconnected biogeochemical processes in an aquifer system.</title>
        <authorList>
            <person name="Anantharaman K."/>
            <person name="Brown C.T."/>
            <person name="Hug L.A."/>
            <person name="Sharon I."/>
            <person name="Castelle C.J."/>
            <person name="Probst A.J."/>
            <person name="Thomas B.C."/>
            <person name="Singh A."/>
            <person name="Wilkins M.J."/>
            <person name="Karaoz U."/>
            <person name="Brodie E.L."/>
            <person name="Williams K.H."/>
            <person name="Hubbard S.S."/>
            <person name="Banfield J.F."/>
        </authorList>
    </citation>
    <scope>NUCLEOTIDE SEQUENCE [LARGE SCALE GENOMIC DNA]</scope>
</reference>
<dbReference type="InterPro" id="IPR001792">
    <property type="entry name" value="Acylphosphatase-like_dom"/>
</dbReference>
<feature type="domain" description="Acylphosphatase-like" evidence="3">
    <location>
        <begin position="4"/>
        <end position="89"/>
    </location>
</feature>
<dbReference type="PROSITE" id="PS51160">
    <property type="entry name" value="ACYLPHOSPHATASE_3"/>
    <property type="match status" value="1"/>
</dbReference>
<evidence type="ECO:0000313" key="5">
    <source>
        <dbReference type="Proteomes" id="UP000179381"/>
    </source>
</evidence>
<gene>
    <name evidence="4" type="ORF">A2933_00810</name>
</gene>
<organism evidence="4 5">
    <name type="scientific">Candidatus Nomurabacteria bacterium RIFCSPLOWO2_01_FULL_46_18</name>
    <dbReference type="NCBI Taxonomy" id="1801783"/>
    <lineage>
        <taxon>Bacteria</taxon>
        <taxon>Candidatus Nomuraibacteriota</taxon>
    </lineage>
</organism>
<dbReference type="Pfam" id="PF00708">
    <property type="entry name" value="Acylphosphatase"/>
    <property type="match status" value="1"/>
</dbReference>
<comment type="caution">
    <text evidence="1">Lacks conserved residue(s) required for the propagation of feature annotation.</text>
</comment>
<dbReference type="InterPro" id="IPR036046">
    <property type="entry name" value="Acylphosphatase-like_dom_sf"/>
</dbReference>
<comment type="similarity">
    <text evidence="2">Belongs to the acylphosphatase family.</text>
</comment>
<dbReference type="Gene3D" id="3.30.70.100">
    <property type="match status" value="1"/>
</dbReference>
<dbReference type="SUPFAM" id="SSF54975">
    <property type="entry name" value="Acylphosphatase/BLUF domain-like"/>
    <property type="match status" value="1"/>
</dbReference>
<evidence type="ECO:0000256" key="2">
    <source>
        <dbReference type="RuleBase" id="RU004168"/>
    </source>
</evidence>
<dbReference type="AlphaFoldDB" id="A0A1F6XER1"/>